<dbReference type="PROSITE" id="PS50808">
    <property type="entry name" value="ZF_BED"/>
    <property type="match status" value="1"/>
</dbReference>
<organism evidence="7 8">
    <name type="scientific">Cinnamomum micranthum f. kanehirae</name>
    <dbReference type="NCBI Taxonomy" id="337451"/>
    <lineage>
        <taxon>Eukaryota</taxon>
        <taxon>Viridiplantae</taxon>
        <taxon>Streptophyta</taxon>
        <taxon>Embryophyta</taxon>
        <taxon>Tracheophyta</taxon>
        <taxon>Spermatophyta</taxon>
        <taxon>Magnoliopsida</taxon>
        <taxon>Magnoliidae</taxon>
        <taxon>Laurales</taxon>
        <taxon>Lauraceae</taxon>
        <taxon>Cinnamomum</taxon>
    </lineage>
</organism>
<accession>A0A3S3NN10</accession>
<feature type="domain" description="BED-type" evidence="6">
    <location>
        <begin position="15"/>
        <end position="72"/>
    </location>
</feature>
<gene>
    <name evidence="7" type="ORF">CKAN_01173100</name>
</gene>
<evidence type="ECO:0000313" key="8">
    <source>
        <dbReference type="Proteomes" id="UP000283530"/>
    </source>
</evidence>
<dbReference type="Proteomes" id="UP000283530">
    <property type="component" value="Unassembled WGS sequence"/>
</dbReference>
<keyword evidence="1" id="KW-0479">Metal-binding</keyword>
<keyword evidence="3" id="KW-0862">Zinc</keyword>
<feature type="region of interest" description="Disordered" evidence="5">
    <location>
        <begin position="124"/>
        <end position="157"/>
    </location>
</feature>
<keyword evidence="2 4" id="KW-0863">Zinc-finger</keyword>
<evidence type="ECO:0000256" key="5">
    <source>
        <dbReference type="SAM" id="MobiDB-lite"/>
    </source>
</evidence>
<evidence type="ECO:0000313" key="7">
    <source>
        <dbReference type="EMBL" id="RWR82991.1"/>
    </source>
</evidence>
<evidence type="ECO:0000256" key="4">
    <source>
        <dbReference type="PROSITE-ProRule" id="PRU00027"/>
    </source>
</evidence>
<proteinExistence type="predicted"/>
<sequence length="580" mass="64833">MSDGTPISSVAASIRSDDPAWAYGYVDPPNNKHVICRFCKKVIKGVRITKLKEHLGGVKGDIAPCKNVPGDVKWQMERLVLEGKKDRAKERQLNEEIGNPYEIPRGDADEDDVEVEEVEPFTNPITSTTTSRKGKEKVSQISTQNKRRGVSNTSQPPMSNFFAPQTSPGSQLGIKSALATKELKDATDLAVGRFWFDANLPFNAARSNFCQPMADGIAVVGPGYKMPSYHDLCGKILGKIVPEVNAFMEHYKSCWSETRCSVMADGWTDERQRTLINFLVHCPKGVTLLKSVDASPIIKNSDTLFKIFDEIVLLVGPNNIVQFITDNDATYKAAGKRVAKKYGTFYWTACAAHCIDLMLEDMAKTHLLPVNASTIETPRKITKFIYNHSSVLNLMRREYTNRRELIRPAITRFATNFISLQCLVKCRKELRQMYPSTAWVESNASSTPLGIEIIEIILNNTFWMDVEQILKVSEALVVVLRLADSEEKPAMGYVGTTSYTGRLSITGGKIKLHSALHAVAYYLNPAFFFSPTFSKHSEVMRGLNNVIEKLVPDFDTQDMIFKQCDAYKDSRFDFGSAAAI</sequence>
<name>A0A3S3NN10_9MAGN</name>
<reference evidence="7 8" key="1">
    <citation type="journal article" date="2019" name="Nat. Plants">
        <title>Stout camphor tree genome fills gaps in understanding of flowering plant genome evolution.</title>
        <authorList>
            <person name="Chaw S.M."/>
            <person name="Liu Y.C."/>
            <person name="Wu Y.W."/>
            <person name="Wang H.Y."/>
            <person name="Lin C.I."/>
            <person name="Wu C.S."/>
            <person name="Ke H.M."/>
            <person name="Chang L.Y."/>
            <person name="Hsu C.Y."/>
            <person name="Yang H.T."/>
            <person name="Sudianto E."/>
            <person name="Hsu M.H."/>
            <person name="Wu K.P."/>
            <person name="Wang L.N."/>
            <person name="Leebens-Mack J.H."/>
            <person name="Tsai I.J."/>
        </authorList>
    </citation>
    <scope>NUCLEOTIDE SEQUENCE [LARGE SCALE GENOMIC DNA]</scope>
    <source>
        <strain evidence="8">cv. Chaw 1501</strain>
        <tissue evidence="7">Young leaves</tissue>
    </source>
</reference>
<dbReference type="InterPro" id="IPR007021">
    <property type="entry name" value="DUF659"/>
</dbReference>
<feature type="compositionally biased region" description="Polar residues" evidence="5">
    <location>
        <begin position="139"/>
        <end position="157"/>
    </location>
</feature>
<dbReference type="InterPro" id="IPR012337">
    <property type="entry name" value="RNaseH-like_sf"/>
</dbReference>
<dbReference type="PANTHER" id="PTHR32166">
    <property type="entry name" value="OSJNBA0013A04.12 PROTEIN"/>
    <property type="match status" value="1"/>
</dbReference>
<evidence type="ECO:0000256" key="2">
    <source>
        <dbReference type="ARBA" id="ARBA00022771"/>
    </source>
</evidence>
<dbReference type="GO" id="GO:0008270">
    <property type="term" value="F:zinc ion binding"/>
    <property type="evidence" value="ECO:0007669"/>
    <property type="project" value="UniProtKB-KW"/>
</dbReference>
<evidence type="ECO:0000259" key="6">
    <source>
        <dbReference type="PROSITE" id="PS50808"/>
    </source>
</evidence>
<dbReference type="STRING" id="337451.A0A3S3NN10"/>
<dbReference type="Pfam" id="PF02892">
    <property type="entry name" value="zf-BED"/>
    <property type="match status" value="1"/>
</dbReference>
<comment type="caution">
    <text evidence="7">The sequence shown here is derived from an EMBL/GenBank/DDBJ whole genome shotgun (WGS) entry which is preliminary data.</text>
</comment>
<dbReference type="OrthoDB" id="2013475at2759"/>
<dbReference type="AlphaFoldDB" id="A0A3S3NN10"/>
<protein>
    <submittedName>
        <fullName evidence="7">Zinc finger protein</fullName>
    </submittedName>
</protein>
<keyword evidence="8" id="KW-1185">Reference proteome</keyword>
<dbReference type="PANTHER" id="PTHR32166:SF122">
    <property type="entry name" value="OS09G0499600 PROTEIN"/>
    <property type="match status" value="1"/>
</dbReference>
<dbReference type="SUPFAM" id="SSF53098">
    <property type="entry name" value="Ribonuclease H-like"/>
    <property type="match status" value="1"/>
</dbReference>
<dbReference type="GO" id="GO:0003677">
    <property type="term" value="F:DNA binding"/>
    <property type="evidence" value="ECO:0007669"/>
    <property type="project" value="InterPro"/>
</dbReference>
<dbReference type="InterPro" id="IPR003656">
    <property type="entry name" value="Znf_BED"/>
</dbReference>
<dbReference type="EMBL" id="QPKB01000004">
    <property type="protein sequence ID" value="RWR82991.1"/>
    <property type="molecule type" value="Genomic_DNA"/>
</dbReference>
<evidence type="ECO:0000256" key="1">
    <source>
        <dbReference type="ARBA" id="ARBA00022723"/>
    </source>
</evidence>
<evidence type="ECO:0000256" key="3">
    <source>
        <dbReference type="ARBA" id="ARBA00022833"/>
    </source>
</evidence>
<dbReference type="Pfam" id="PF04937">
    <property type="entry name" value="DUF659"/>
    <property type="match status" value="1"/>
</dbReference>